<name>A0ABR0KB95_9EURO</name>
<evidence type="ECO:0008006" key="5">
    <source>
        <dbReference type="Google" id="ProtNLM"/>
    </source>
</evidence>
<dbReference type="SUPFAM" id="SSF82784">
    <property type="entry name" value="OsmC-like"/>
    <property type="match status" value="1"/>
</dbReference>
<dbReference type="PANTHER" id="PTHR33797:SF2">
    <property type="entry name" value="ORGANIC HYDROPEROXIDE RESISTANCE PROTEIN-LIKE"/>
    <property type="match status" value="1"/>
</dbReference>
<dbReference type="Proteomes" id="UP001345013">
    <property type="component" value="Unassembled WGS sequence"/>
</dbReference>
<dbReference type="PANTHER" id="PTHR33797">
    <property type="entry name" value="ORGANIC HYDROPEROXIDE RESISTANCE PROTEIN-LIKE"/>
    <property type="match status" value="1"/>
</dbReference>
<dbReference type="InterPro" id="IPR015946">
    <property type="entry name" value="KH_dom-like_a/b"/>
</dbReference>
<evidence type="ECO:0000256" key="1">
    <source>
        <dbReference type="ARBA" id="ARBA00007378"/>
    </source>
</evidence>
<sequence>MASLRVFQPLTRHAPRAPSQATRAAPRRFVNTDTAPMLYAAHAKVVGARTGHVEGDDLVVDLTMAKALGGKGDRGKTNPEELFAAGYGACFQSAMNASAASMGIQMPHKKEDSIVETTVELVGDMKALDMNIRVSMKVSVKGLSQEDFDKVIAKAKEVCPYSKATAGNITTNIEAVLN</sequence>
<evidence type="ECO:0000313" key="3">
    <source>
        <dbReference type="EMBL" id="KAK5093016.1"/>
    </source>
</evidence>
<keyword evidence="4" id="KW-1185">Reference proteome</keyword>
<accession>A0ABR0KB95</accession>
<dbReference type="InterPro" id="IPR036102">
    <property type="entry name" value="OsmC/Ohrsf"/>
</dbReference>
<proteinExistence type="inferred from homology"/>
<comment type="similarity">
    <text evidence="1">Belongs to the OsmC/Ohr family.</text>
</comment>
<dbReference type="InterPro" id="IPR019953">
    <property type="entry name" value="OHR"/>
</dbReference>
<dbReference type="EMBL" id="JAVRRG010000049">
    <property type="protein sequence ID" value="KAK5093016.1"/>
    <property type="molecule type" value="Genomic_DNA"/>
</dbReference>
<protein>
    <recommendedName>
        <fullName evidence="5">Organic hydroperoxide resistance protein</fullName>
    </recommendedName>
</protein>
<dbReference type="Pfam" id="PF02566">
    <property type="entry name" value="OsmC"/>
    <property type="match status" value="1"/>
</dbReference>
<dbReference type="InterPro" id="IPR003718">
    <property type="entry name" value="OsmC/Ohr_fam"/>
</dbReference>
<dbReference type="Gene3D" id="2.20.25.10">
    <property type="match status" value="1"/>
</dbReference>
<reference evidence="3 4" key="1">
    <citation type="submission" date="2023-08" db="EMBL/GenBank/DDBJ databases">
        <title>Black Yeasts Isolated from many extreme environments.</title>
        <authorList>
            <person name="Coleine C."/>
            <person name="Stajich J.E."/>
            <person name="Selbmann L."/>
        </authorList>
    </citation>
    <scope>NUCLEOTIDE SEQUENCE [LARGE SCALE GENOMIC DNA]</scope>
    <source>
        <strain evidence="3 4">CCFEE 5885</strain>
    </source>
</reference>
<evidence type="ECO:0000313" key="4">
    <source>
        <dbReference type="Proteomes" id="UP001345013"/>
    </source>
</evidence>
<dbReference type="Gene3D" id="3.30.300.20">
    <property type="match status" value="1"/>
</dbReference>
<comment type="caution">
    <text evidence="3">The sequence shown here is derived from an EMBL/GenBank/DDBJ whole genome shotgun (WGS) entry which is preliminary data.</text>
</comment>
<gene>
    <name evidence="3" type="ORF">LTR24_004676</name>
</gene>
<organism evidence="3 4">
    <name type="scientific">Lithohypha guttulata</name>
    <dbReference type="NCBI Taxonomy" id="1690604"/>
    <lineage>
        <taxon>Eukaryota</taxon>
        <taxon>Fungi</taxon>
        <taxon>Dikarya</taxon>
        <taxon>Ascomycota</taxon>
        <taxon>Pezizomycotina</taxon>
        <taxon>Eurotiomycetes</taxon>
        <taxon>Chaetothyriomycetidae</taxon>
        <taxon>Chaetothyriales</taxon>
        <taxon>Trichomeriaceae</taxon>
        <taxon>Lithohypha</taxon>
    </lineage>
</organism>
<feature type="region of interest" description="Disordered" evidence="2">
    <location>
        <begin position="1"/>
        <end position="24"/>
    </location>
</feature>
<evidence type="ECO:0000256" key="2">
    <source>
        <dbReference type="SAM" id="MobiDB-lite"/>
    </source>
</evidence>
<dbReference type="NCBIfam" id="TIGR03561">
    <property type="entry name" value="organ_hyd_perox"/>
    <property type="match status" value="1"/>
</dbReference>